<evidence type="ECO:0000256" key="1">
    <source>
        <dbReference type="SAM" id="MobiDB-lite"/>
    </source>
</evidence>
<feature type="transmembrane region" description="Helical" evidence="2">
    <location>
        <begin position="52"/>
        <end position="74"/>
    </location>
</feature>
<sequence>MSVTPVDLDDAADTTPPPVPSGPRSATWGLTWHGVRTVAALELRQRVRSTRWVVALVVWFLVVGALTILVTGAIGTIDEEGLERGAIAFGAVMMLVLGLGLLVTPTLTSTAINGDRAAGTLATLQVTLLTPAEIAAGKLLAAWAAACAFLVASIPFLVLTLFLGDTPPTSLLGGLLLVALLLATVCGMGLGWSALVSRTAGSTVLTFVTVAALTVFTPMLFGLTLPVVTTTEDVRVYGVPPQEVTSSLMECEEFTQRSEVMHTERTWWLLGANPFVIVADAVPATTDTAVPPSEPLGAIREGVRDLRDGPPPVEDWCWIDDASPANSTASHNTAPVWPFGLALHVLLGAAGFVVAVRRLRVPQHHLARGTRVA</sequence>
<dbReference type="GO" id="GO:0140359">
    <property type="term" value="F:ABC-type transporter activity"/>
    <property type="evidence" value="ECO:0007669"/>
    <property type="project" value="InterPro"/>
</dbReference>
<dbReference type="Pfam" id="PF12679">
    <property type="entry name" value="ABC2_membrane_2"/>
    <property type="match status" value="1"/>
</dbReference>
<dbReference type="PANTHER" id="PTHR43471">
    <property type="entry name" value="ABC TRANSPORTER PERMEASE"/>
    <property type="match status" value="1"/>
</dbReference>
<feature type="transmembrane region" description="Helical" evidence="2">
    <location>
        <begin position="170"/>
        <end position="192"/>
    </location>
</feature>
<dbReference type="RefSeq" id="WP_124341673.1">
    <property type="nucleotide sequence ID" value="NZ_BHYL01000051.1"/>
</dbReference>
<feature type="region of interest" description="Disordered" evidence="1">
    <location>
        <begin position="1"/>
        <end position="26"/>
    </location>
</feature>
<feature type="transmembrane region" description="Helical" evidence="2">
    <location>
        <begin position="204"/>
        <end position="228"/>
    </location>
</feature>
<reference evidence="3 4" key="1">
    <citation type="submission" date="2018-11" db="EMBL/GenBank/DDBJ databases">
        <title>Draft genome sequence of Cellulomonas takizawaensis strain TKZ-21.</title>
        <authorList>
            <person name="Yamamura H."/>
            <person name="Hayashi T."/>
            <person name="Hamada M."/>
            <person name="Serisawa Y."/>
            <person name="Matsuyama K."/>
            <person name="Nakagawa Y."/>
            <person name="Otoguro M."/>
            <person name="Yanagida F."/>
            <person name="Hayakawa M."/>
        </authorList>
    </citation>
    <scope>NUCLEOTIDE SEQUENCE [LARGE SCALE GENOMIC DNA]</scope>
    <source>
        <strain evidence="3 4">TKZ-21</strain>
    </source>
</reference>
<keyword evidence="2" id="KW-0472">Membrane</keyword>
<keyword evidence="4" id="KW-1185">Reference proteome</keyword>
<keyword evidence="2" id="KW-1133">Transmembrane helix</keyword>
<evidence type="ECO:0000313" key="3">
    <source>
        <dbReference type="EMBL" id="GCD19132.1"/>
    </source>
</evidence>
<protein>
    <submittedName>
        <fullName evidence="3">ABC transporter permease</fullName>
    </submittedName>
</protein>
<proteinExistence type="predicted"/>
<accession>A0A401UWY3</accession>
<feature type="transmembrane region" description="Helical" evidence="2">
    <location>
        <begin position="86"/>
        <end position="107"/>
    </location>
</feature>
<name>A0A401UWY3_9CELL</name>
<evidence type="ECO:0000256" key="2">
    <source>
        <dbReference type="SAM" id="Phobius"/>
    </source>
</evidence>
<feature type="transmembrane region" description="Helical" evidence="2">
    <location>
        <begin position="336"/>
        <end position="356"/>
    </location>
</feature>
<dbReference type="GO" id="GO:0005886">
    <property type="term" value="C:plasma membrane"/>
    <property type="evidence" value="ECO:0007669"/>
    <property type="project" value="UniProtKB-SubCell"/>
</dbReference>
<dbReference type="AlphaFoldDB" id="A0A401UWY3"/>
<comment type="caution">
    <text evidence="3">The sequence shown here is derived from an EMBL/GenBank/DDBJ whole genome shotgun (WGS) entry which is preliminary data.</text>
</comment>
<keyword evidence="2" id="KW-0812">Transmembrane</keyword>
<gene>
    <name evidence="3" type="ORF">CTKZ_06940</name>
</gene>
<evidence type="ECO:0000313" key="4">
    <source>
        <dbReference type="Proteomes" id="UP000288246"/>
    </source>
</evidence>
<organism evidence="3 4">
    <name type="scientific">Cellulomonas algicola</name>
    <dbReference type="NCBI Taxonomy" id="2071633"/>
    <lineage>
        <taxon>Bacteria</taxon>
        <taxon>Bacillati</taxon>
        <taxon>Actinomycetota</taxon>
        <taxon>Actinomycetes</taxon>
        <taxon>Micrococcales</taxon>
        <taxon>Cellulomonadaceae</taxon>
        <taxon>Cellulomonas</taxon>
    </lineage>
</organism>
<dbReference type="EMBL" id="BHYL01000051">
    <property type="protein sequence ID" value="GCD19132.1"/>
    <property type="molecule type" value="Genomic_DNA"/>
</dbReference>
<feature type="transmembrane region" description="Helical" evidence="2">
    <location>
        <begin position="139"/>
        <end position="164"/>
    </location>
</feature>
<dbReference type="Proteomes" id="UP000288246">
    <property type="component" value="Unassembled WGS sequence"/>
</dbReference>
<dbReference type="OrthoDB" id="149032at2"/>